<dbReference type="AlphaFoldDB" id="T0Q1F9"/>
<organism evidence="1 2">
    <name type="scientific">Saprolegnia diclina (strain VS20)</name>
    <dbReference type="NCBI Taxonomy" id="1156394"/>
    <lineage>
        <taxon>Eukaryota</taxon>
        <taxon>Sar</taxon>
        <taxon>Stramenopiles</taxon>
        <taxon>Oomycota</taxon>
        <taxon>Saprolegniomycetes</taxon>
        <taxon>Saprolegniales</taxon>
        <taxon>Saprolegniaceae</taxon>
        <taxon>Saprolegnia</taxon>
    </lineage>
</organism>
<evidence type="ECO:0000313" key="2">
    <source>
        <dbReference type="Proteomes" id="UP000030762"/>
    </source>
</evidence>
<accession>T0Q1F9</accession>
<dbReference type="GeneID" id="19951569"/>
<name>T0Q1F9_SAPDV</name>
<dbReference type="RefSeq" id="XP_008615078.1">
    <property type="nucleotide sequence ID" value="XM_008616856.1"/>
</dbReference>
<sequence length="58" mass="6464">MPVYGYPPYQYYAGPYPAYPGYASPVYASYPLPGYMHPYGQIPLPTDDSNNQGPPPMM</sequence>
<dbReference type="Proteomes" id="UP000030762">
    <property type="component" value="Unassembled WGS sequence"/>
</dbReference>
<dbReference type="VEuPathDB" id="FungiDB:SDRG_10842"/>
<protein>
    <submittedName>
        <fullName evidence="1">Uncharacterized protein</fullName>
    </submittedName>
</protein>
<keyword evidence="2" id="KW-1185">Reference proteome</keyword>
<proteinExistence type="predicted"/>
<gene>
    <name evidence="1" type="ORF">SDRG_10842</name>
</gene>
<dbReference type="EMBL" id="JH767168">
    <property type="protein sequence ID" value="EQC31679.1"/>
    <property type="molecule type" value="Genomic_DNA"/>
</dbReference>
<evidence type="ECO:0000313" key="1">
    <source>
        <dbReference type="EMBL" id="EQC31679.1"/>
    </source>
</evidence>
<reference evidence="1 2" key="1">
    <citation type="submission" date="2012-04" db="EMBL/GenBank/DDBJ databases">
        <title>The Genome Sequence of Saprolegnia declina VS20.</title>
        <authorList>
            <consortium name="The Broad Institute Genome Sequencing Platform"/>
            <person name="Russ C."/>
            <person name="Nusbaum C."/>
            <person name="Tyler B."/>
            <person name="van West P."/>
            <person name="Dieguez-Uribeondo J."/>
            <person name="de Bruijn I."/>
            <person name="Tripathy S."/>
            <person name="Jiang R."/>
            <person name="Young S.K."/>
            <person name="Zeng Q."/>
            <person name="Gargeya S."/>
            <person name="Fitzgerald M."/>
            <person name="Haas B."/>
            <person name="Abouelleil A."/>
            <person name="Alvarado L."/>
            <person name="Arachchi H.M."/>
            <person name="Berlin A."/>
            <person name="Chapman S.B."/>
            <person name="Goldberg J."/>
            <person name="Griggs A."/>
            <person name="Gujja S."/>
            <person name="Hansen M."/>
            <person name="Howarth C."/>
            <person name="Imamovic A."/>
            <person name="Larimer J."/>
            <person name="McCowen C."/>
            <person name="Montmayeur A."/>
            <person name="Murphy C."/>
            <person name="Neiman D."/>
            <person name="Pearson M."/>
            <person name="Priest M."/>
            <person name="Roberts A."/>
            <person name="Saif S."/>
            <person name="Shea T."/>
            <person name="Sisk P."/>
            <person name="Sykes S."/>
            <person name="Wortman J."/>
            <person name="Nusbaum C."/>
            <person name="Birren B."/>
        </authorList>
    </citation>
    <scope>NUCLEOTIDE SEQUENCE [LARGE SCALE GENOMIC DNA]</scope>
    <source>
        <strain evidence="1 2">VS20</strain>
    </source>
</reference>
<dbReference type="InParanoid" id="T0Q1F9"/>